<sequence length="381" mass="42343">MNTRAASVDIGNDSIKAFLGVGYNARVLLPNVISEVESRDIVDYEKEVLQGLHVQINSGALKNGKGSYAVGVLATKYKSNDELTSNSEKSESDQPVIMLLTTLAYDTATNTQPDEDGIIDVTYHLSTGLPLAEIKKGKRAAFREKLKKHTHEVTFLQTPQLEGVTVRIRFETVKVNTESYSALVDLTMAEDGSPRNEELEGKTILIHDIGGLSTDAAIIYGDGQIDNEASEGMKEGVSPYLDEIIEQVEKKHNVKYFKSRREVVKVITDKGEDRNHIYIKGNRTPIGDDIIKPILGRLAKDEYKLIDRMWNEVPSIQLAYCIGGGSLVLRSQLEEINDKSHQYPLRFIEGEDSVWMIARAYHKVLHAVLGEKGITLEAVEA</sequence>
<reference evidence="3 4" key="1">
    <citation type="submission" date="2024-08" db="EMBL/GenBank/DDBJ databases">
        <title>Two novel Cytobacillus novel species.</title>
        <authorList>
            <person name="Liu G."/>
        </authorList>
    </citation>
    <scope>NUCLEOTIDE SEQUENCE [LARGE SCALE GENOMIC DNA]</scope>
    <source>
        <strain evidence="3 4">FJAT-54145</strain>
    </source>
</reference>
<dbReference type="Gene3D" id="3.30.420.40">
    <property type="match status" value="2"/>
</dbReference>
<dbReference type="InterPro" id="IPR043129">
    <property type="entry name" value="ATPase_NBD"/>
</dbReference>
<evidence type="ECO:0008006" key="5">
    <source>
        <dbReference type="Google" id="ProtNLM"/>
    </source>
</evidence>
<feature type="domain" description="Actin-like protein N-terminal" evidence="1">
    <location>
        <begin position="8"/>
        <end position="177"/>
    </location>
</feature>
<protein>
    <recommendedName>
        <fullName evidence="5">Actin-like protein N-terminal domain-containing protein</fullName>
    </recommendedName>
</protein>
<proteinExistence type="predicted"/>
<dbReference type="Pfam" id="PF22128">
    <property type="entry name" value="Alp7A_like_C"/>
    <property type="match status" value="1"/>
</dbReference>
<dbReference type="CDD" id="cd24023">
    <property type="entry name" value="ASKHA_NBD_ParM_Alp7A-like"/>
    <property type="match status" value="1"/>
</dbReference>
<evidence type="ECO:0000259" key="1">
    <source>
        <dbReference type="Pfam" id="PF17989"/>
    </source>
</evidence>
<organism evidence="3 4">
    <name type="scientific">Cytobacillus spartinae</name>
    <dbReference type="NCBI Taxonomy" id="3299023"/>
    <lineage>
        <taxon>Bacteria</taxon>
        <taxon>Bacillati</taxon>
        <taxon>Bacillota</taxon>
        <taxon>Bacilli</taxon>
        <taxon>Bacillales</taxon>
        <taxon>Bacillaceae</taxon>
        <taxon>Cytobacillus</taxon>
    </lineage>
</organism>
<dbReference type="Proteomes" id="UP001601059">
    <property type="component" value="Unassembled WGS sequence"/>
</dbReference>
<comment type="caution">
    <text evidence="3">The sequence shown here is derived from an EMBL/GenBank/DDBJ whole genome shotgun (WGS) entry which is preliminary data.</text>
</comment>
<gene>
    <name evidence="3" type="ORF">ACFYKX_10310</name>
</gene>
<name>A0ABW6KDN4_9BACI</name>
<keyword evidence="4" id="KW-1185">Reference proteome</keyword>
<dbReference type="InterPro" id="IPR040607">
    <property type="entry name" value="ALP_N"/>
</dbReference>
<feature type="domain" description="Alp7A-like C-terminal" evidence="2">
    <location>
        <begin position="204"/>
        <end position="341"/>
    </location>
</feature>
<dbReference type="InterPro" id="IPR054368">
    <property type="entry name" value="Alp7A-like_C"/>
</dbReference>
<dbReference type="RefSeq" id="WP_389360753.1">
    <property type="nucleotide sequence ID" value="NZ_JBIACK010000004.1"/>
</dbReference>
<evidence type="ECO:0000259" key="2">
    <source>
        <dbReference type="Pfam" id="PF22128"/>
    </source>
</evidence>
<accession>A0ABW6KDN4</accession>
<dbReference type="Pfam" id="PF17989">
    <property type="entry name" value="ALP_N"/>
    <property type="match status" value="1"/>
</dbReference>
<evidence type="ECO:0000313" key="4">
    <source>
        <dbReference type="Proteomes" id="UP001601059"/>
    </source>
</evidence>
<dbReference type="SUPFAM" id="SSF53067">
    <property type="entry name" value="Actin-like ATPase domain"/>
    <property type="match status" value="2"/>
</dbReference>
<evidence type="ECO:0000313" key="3">
    <source>
        <dbReference type="EMBL" id="MFE8701010.1"/>
    </source>
</evidence>
<dbReference type="EMBL" id="JBIACK010000004">
    <property type="protein sequence ID" value="MFE8701010.1"/>
    <property type="molecule type" value="Genomic_DNA"/>
</dbReference>